<dbReference type="EMBL" id="RZHF01000029">
    <property type="protein sequence ID" value="RUR27703.1"/>
    <property type="molecule type" value="Genomic_DNA"/>
</dbReference>
<dbReference type="RefSeq" id="WP_127063672.1">
    <property type="nucleotide sequence ID" value="NZ_RZHF01000029.1"/>
</dbReference>
<evidence type="ECO:0000313" key="2">
    <source>
        <dbReference type="EMBL" id="RUR27703.1"/>
    </source>
</evidence>
<evidence type="ECO:0000259" key="1">
    <source>
        <dbReference type="Pfam" id="PF14301"/>
    </source>
</evidence>
<dbReference type="Pfam" id="PF14301">
    <property type="entry name" value="DUF4376"/>
    <property type="match status" value="1"/>
</dbReference>
<evidence type="ECO:0000313" key="3">
    <source>
        <dbReference type="Proteomes" id="UP000287023"/>
    </source>
</evidence>
<sequence>MKNYYSEATGTFYSSELFGAKTMHIVDPAFKWPMIEVPDPDHQGEGEAPMIKVRDESIKPPMIEVPNPDCNLPADAVEISDDYHQELLNGQGIKRITADENGYPVLTDPPPIPLADLAAQKRAELDNARDTAFAEGLEYEINGEPDTVQTRPQDQINLLGLQAQAQRLIVAGQPDATLTFRGLQNVNRELTASEIDKLTLAALSHIEEIYQKSWDLKDQLDAAFEAEEREVIEAISW</sequence>
<comment type="caution">
    <text evidence="2">The sequence shown here is derived from an EMBL/GenBank/DDBJ whole genome shotgun (WGS) entry which is preliminary data.</text>
</comment>
<feature type="domain" description="DUF4376" evidence="1">
    <location>
        <begin position="118"/>
        <end position="227"/>
    </location>
</feature>
<accession>A0A3S0YDP2</accession>
<dbReference type="InterPro" id="IPR025484">
    <property type="entry name" value="DUF4376"/>
</dbReference>
<dbReference type="AlphaFoldDB" id="A0A3S0YDP2"/>
<gene>
    <name evidence="2" type="ORF">ELY38_18735</name>
</gene>
<protein>
    <submittedName>
        <fullName evidence="2">DUF4376 domain-containing protein</fullName>
    </submittedName>
</protein>
<reference evidence="2 3" key="1">
    <citation type="submission" date="2018-12" db="EMBL/GenBank/DDBJ databases">
        <title>three novel Halomonas strain isolated from plants.</title>
        <authorList>
            <person name="Sun C."/>
        </authorList>
    </citation>
    <scope>NUCLEOTIDE SEQUENCE [LARGE SCALE GENOMIC DNA]</scope>
    <source>
        <strain evidence="2 3">JCM 18142</strain>
    </source>
</reference>
<keyword evidence="3" id="KW-1185">Reference proteome</keyword>
<dbReference type="Proteomes" id="UP000287023">
    <property type="component" value="Unassembled WGS sequence"/>
</dbReference>
<organism evidence="2 3">
    <name type="scientific">Vreelandella nanhaiensis</name>
    <dbReference type="NCBI Taxonomy" id="1258546"/>
    <lineage>
        <taxon>Bacteria</taxon>
        <taxon>Pseudomonadati</taxon>
        <taxon>Pseudomonadota</taxon>
        <taxon>Gammaproteobacteria</taxon>
        <taxon>Oceanospirillales</taxon>
        <taxon>Halomonadaceae</taxon>
        <taxon>Vreelandella</taxon>
    </lineage>
</organism>
<dbReference type="OrthoDB" id="6174579at2"/>
<proteinExistence type="predicted"/>
<name>A0A3S0YDP2_9GAMM</name>